<dbReference type="AlphaFoldDB" id="A0A4Z2HGE9"/>
<accession>A0A4Z2HGE9</accession>
<protein>
    <submittedName>
        <fullName evidence="2">Uncharacterized protein</fullName>
    </submittedName>
</protein>
<dbReference type="Proteomes" id="UP000314294">
    <property type="component" value="Unassembled WGS sequence"/>
</dbReference>
<evidence type="ECO:0000313" key="2">
    <source>
        <dbReference type="EMBL" id="TNN64610.1"/>
    </source>
</evidence>
<name>A0A4Z2HGE9_9TELE</name>
<comment type="caution">
    <text evidence="2">The sequence shown here is derived from an EMBL/GenBank/DDBJ whole genome shotgun (WGS) entry which is preliminary data.</text>
</comment>
<dbReference type="EMBL" id="SRLO01000249">
    <property type="protein sequence ID" value="TNN64610.1"/>
    <property type="molecule type" value="Genomic_DNA"/>
</dbReference>
<organism evidence="2 3">
    <name type="scientific">Liparis tanakae</name>
    <name type="common">Tanaka's snailfish</name>
    <dbReference type="NCBI Taxonomy" id="230148"/>
    <lineage>
        <taxon>Eukaryota</taxon>
        <taxon>Metazoa</taxon>
        <taxon>Chordata</taxon>
        <taxon>Craniata</taxon>
        <taxon>Vertebrata</taxon>
        <taxon>Euteleostomi</taxon>
        <taxon>Actinopterygii</taxon>
        <taxon>Neopterygii</taxon>
        <taxon>Teleostei</taxon>
        <taxon>Neoteleostei</taxon>
        <taxon>Acanthomorphata</taxon>
        <taxon>Eupercaria</taxon>
        <taxon>Perciformes</taxon>
        <taxon>Cottioidei</taxon>
        <taxon>Cottales</taxon>
        <taxon>Liparidae</taxon>
        <taxon>Liparis</taxon>
    </lineage>
</organism>
<evidence type="ECO:0000313" key="3">
    <source>
        <dbReference type="Proteomes" id="UP000314294"/>
    </source>
</evidence>
<feature type="region of interest" description="Disordered" evidence="1">
    <location>
        <begin position="1"/>
        <end position="73"/>
    </location>
</feature>
<reference evidence="2 3" key="1">
    <citation type="submission" date="2019-03" db="EMBL/GenBank/DDBJ databases">
        <title>First draft genome of Liparis tanakae, snailfish: a comprehensive survey of snailfish specific genes.</title>
        <authorList>
            <person name="Kim W."/>
            <person name="Song I."/>
            <person name="Jeong J.-H."/>
            <person name="Kim D."/>
            <person name="Kim S."/>
            <person name="Ryu S."/>
            <person name="Song J.Y."/>
            <person name="Lee S.K."/>
        </authorList>
    </citation>
    <scope>NUCLEOTIDE SEQUENCE [LARGE SCALE GENOMIC DNA]</scope>
    <source>
        <tissue evidence="2">Muscle</tissue>
    </source>
</reference>
<sequence>MVQRLATLGTAAAGFIESETKRPSSPGATENDVAVPMGKLCPSSTGSEWATEGAPATSLHATQPKPRQRLLGY</sequence>
<keyword evidence="3" id="KW-1185">Reference proteome</keyword>
<proteinExistence type="predicted"/>
<gene>
    <name evidence="2" type="ORF">EYF80_025119</name>
</gene>
<evidence type="ECO:0000256" key="1">
    <source>
        <dbReference type="SAM" id="MobiDB-lite"/>
    </source>
</evidence>